<evidence type="ECO:0000256" key="1">
    <source>
        <dbReference type="ARBA" id="ARBA00008791"/>
    </source>
</evidence>
<dbReference type="SUPFAM" id="SSF52402">
    <property type="entry name" value="Adenine nucleotide alpha hydrolases-like"/>
    <property type="match status" value="1"/>
</dbReference>
<dbReference type="Pfam" id="PF00582">
    <property type="entry name" value="Usp"/>
    <property type="match status" value="1"/>
</dbReference>
<evidence type="ECO:0000259" key="2">
    <source>
        <dbReference type="Pfam" id="PF00582"/>
    </source>
</evidence>
<name>A0A0F8ZJH9_9ZZZZ</name>
<dbReference type="InterPro" id="IPR006016">
    <property type="entry name" value="UspA"/>
</dbReference>
<accession>A0A0F8ZJH9</accession>
<protein>
    <recommendedName>
        <fullName evidence="2">UspA domain-containing protein</fullName>
    </recommendedName>
</protein>
<reference evidence="3" key="1">
    <citation type="journal article" date="2015" name="Nature">
        <title>Complex archaea that bridge the gap between prokaryotes and eukaryotes.</title>
        <authorList>
            <person name="Spang A."/>
            <person name="Saw J.H."/>
            <person name="Jorgensen S.L."/>
            <person name="Zaremba-Niedzwiedzka K."/>
            <person name="Martijn J."/>
            <person name="Lind A.E."/>
            <person name="van Eijk R."/>
            <person name="Schleper C."/>
            <person name="Guy L."/>
            <person name="Ettema T.J."/>
        </authorList>
    </citation>
    <scope>NUCLEOTIDE SEQUENCE</scope>
</reference>
<dbReference type="Gene3D" id="3.40.50.620">
    <property type="entry name" value="HUPs"/>
    <property type="match status" value="1"/>
</dbReference>
<feature type="non-terminal residue" evidence="3">
    <location>
        <position position="1"/>
    </location>
</feature>
<dbReference type="InterPro" id="IPR014729">
    <property type="entry name" value="Rossmann-like_a/b/a_fold"/>
</dbReference>
<organism evidence="3">
    <name type="scientific">marine sediment metagenome</name>
    <dbReference type="NCBI Taxonomy" id="412755"/>
    <lineage>
        <taxon>unclassified sequences</taxon>
        <taxon>metagenomes</taxon>
        <taxon>ecological metagenomes</taxon>
    </lineage>
</organism>
<dbReference type="PANTHER" id="PTHR46268">
    <property type="entry name" value="STRESS RESPONSE PROTEIN NHAX"/>
    <property type="match status" value="1"/>
</dbReference>
<proteinExistence type="inferred from homology"/>
<dbReference type="PANTHER" id="PTHR46268:SF6">
    <property type="entry name" value="UNIVERSAL STRESS PROTEIN UP12"/>
    <property type="match status" value="1"/>
</dbReference>
<evidence type="ECO:0000313" key="3">
    <source>
        <dbReference type="EMBL" id="KKK86205.1"/>
    </source>
</evidence>
<gene>
    <name evidence="3" type="ORF">LCGC14_2765560</name>
</gene>
<comment type="caution">
    <text evidence="3">The sequence shown here is derived from an EMBL/GenBank/DDBJ whole genome shotgun (WGS) entry which is preliminary data.</text>
</comment>
<sequence length="131" mass="14520">CYNGSKAAQAALKLAHTHAKVWNSTLAVIKAISRELPLKHSYVREAEQNLDDETKDLLDGDDASYETLLLISSPTPGEQLVQFAEKRRFDQIFIGIERKSKVGKLLFGSTAQYVILKAPCSVVTVQEKDAE</sequence>
<dbReference type="AlphaFoldDB" id="A0A0F8ZJH9"/>
<feature type="domain" description="UspA" evidence="2">
    <location>
        <begin position="2"/>
        <end position="125"/>
    </location>
</feature>
<dbReference type="EMBL" id="LAZR01050954">
    <property type="protein sequence ID" value="KKK86205.1"/>
    <property type="molecule type" value="Genomic_DNA"/>
</dbReference>
<dbReference type="CDD" id="cd00293">
    <property type="entry name" value="USP-like"/>
    <property type="match status" value="1"/>
</dbReference>
<comment type="similarity">
    <text evidence="1">Belongs to the universal stress protein A family.</text>
</comment>